<dbReference type="InterPro" id="IPR014036">
    <property type="entry name" value="DeoR-like_C"/>
</dbReference>
<dbReference type="InterPro" id="IPR001034">
    <property type="entry name" value="DeoR_HTH"/>
</dbReference>
<dbReference type="OrthoDB" id="9814815at2"/>
<dbReference type="SMART" id="SM00420">
    <property type="entry name" value="HTH_DEOR"/>
    <property type="match status" value="1"/>
</dbReference>
<organism evidence="6 7">
    <name type="scientific">Rhizobium oryziradicis</name>
    <dbReference type="NCBI Taxonomy" id="1867956"/>
    <lineage>
        <taxon>Bacteria</taxon>
        <taxon>Pseudomonadati</taxon>
        <taxon>Pseudomonadota</taxon>
        <taxon>Alphaproteobacteria</taxon>
        <taxon>Hyphomicrobiales</taxon>
        <taxon>Rhizobiaceae</taxon>
        <taxon>Rhizobium/Agrobacterium group</taxon>
        <taxon>Rhizobium</taxon>
    </lineage>
</organism>
<dbReference type="InterPro" id="IPR036390">
    <property type="entry name" value="WH_DNA-bd_sf"/>
</dbReference>
<dbReference type="InterPro" id="IPR036388">
    <property type="entry name" value="WH-like_DNA-bd_sf"/>
</dbReference>
<dbReference type="Pfam" id="PF08220">
    <property type="entry name" value="HTH_DeoR"/>
    <property type="match status" value="1"/>
</dbReference>
<evidence type="ECO:0000313" key="7">
    <source>
        <dbReference type="Proteomes" id="UP000186894"/>
    </source>
</evidence>
<reference evidence="6 7" key="1">
    <citation type="submission" date="2016-09" db="EMBL/GenBank/DDBJ databases">
        <title>Rhizobium oryziradicis sp. nov., isolated from the root of rice.</title>
        <authorList>
            <person name="Zhao J."/>
            <person name="Zhang X."/>
        </authorList>
    </citation>
    <scope>NUCLEOTIDE SEQUENCE [LARGE SCALE GENOMIC DNA]</scope>
    <source>
        <strain evidence="6 7">N19</strain>
    </source>
</reference>
<keyword evidence="2" id="KW-0805">Transcription regulation</keyword>
<evidence type="ECO:0000256" key="4">
    <source>
        <dbReference type="ARBA" id="ARBA00023163"/>
    </source>
</evidence>
<gene>
    <name evidence="6" type="ORF">BJF95_10235</name>
</gene>
<dbReference type="PROSITE" id="PS51000">
    <property type="entry name" value="HTH_DEOR_2"/>
    <property type="match status" value="1"/>
</dbReference>
<evidence type="ECO:0000256" key="3">
    <source>
        <dbReference type="ARBA" id="ARBA00023125"/>
    </source>
</evidence>
<dbReference type="GO" id="GO:0003700">
    <property type="term" value="F:DNA-binding transcription factor activity"/>
    <property type="evidence" value="ECO:0007669"/>
    <property type="project" value="InterPro"/>
</dbReference>
<name>A0A1Q8ZUD3_9HYPH</name>
<keyword evidence="7" id="KW-1185">Reference proteome</keyword>
<proteinExistence type="predicted"/>
<evidence type="ECO:0000313" key="6">
    <source>
        <dbReference type="EMBL" id="OLP45549.1"/>
    </source>
</evidence>
<evidence type="ECO:0000256" key="2">
    <source>
        <dbReference type="ARBA" id="ARBA00023015"/>
    </source>
</evidence>
<dbReference type="PANTHER" id="PTHR30363:SF4">
    <property type="entry name" value="GLYCEROL-3-PHOSPHATE REGULON REPRESSOR"/>
    <property type="match status" value="1"/>
</dbReference>
<dbReference type="InterPro" id="IPR018356">
    <property type="entry name" value="Tscrpt_reg_HTH_DeoR_CS"/>
</dbReference>
<dbReference type="PRINTS" id="PR00037">
    <property type="entry name" value="HTHLACR"/>
</dbReference>
<dbReference type="InterPro" id="IPR050313">
    <property type="entry name" value="Carb_Metab_HTH_regulators"/>
</dbReference>
<keyword evidence="4" id="KW-0804">Transcription</keyword>
<keyword evidence="3" id="KW-0238">DNA-binding</keyword>
<dbReference type="InterPro" id="IPR037171">
    <property type="entry name" value="NagB/RpiA_transferase-like"/>
</dbReference>
<dbReference type="SUPFAM" id="SSF100950">
    <property type="entry name" value="NagB/RpiA/CoA transferase-like"/>
    <property type="match status" value="1"/>
</dbReference>
<accession>A0A1Q8ZUD3</accession>
<protein>
    <submittedName>
        <fullName evidence="6">DeoR family transcriptional regulator</fullName>
    </submittedName>
</protein>
<dbReference type="Proteomes" id="UP000186894">
    <property type="component" value="Unassembled WGS sequence"/>
</dbReference>
<dbReference type="AlphaFoldDB" id="A0A1Q8ZUD3"/>
<feature type="domain" description="HTH deoR-type" evidence="5">
    <location>
        <begin position="3"/>
        <end position="58"/>
    </location>
</feature>
<dbReference type="GO" id="GO:0003677">
    <property type="term" value="F:DNA binding"/>
    <property type="evidence" value="ECO:0007669"/>
    <property type="project" value="UniProtKB-KW"/>
</dbReference>
<dbReference type="SUPFAM" id="SSF46785">
    <property type="entry name" value="Winged helix' DNA-binding domain"/>
    <property type="match status" value="1"/>
</dbReference>
<dbReference type="RefSeq" id="WP_075638565.1">
    <property type="nucleotide sequence ID" value="NZ_MKIM01000024.1"/>
</dbReference>
<keyword evidence="1" id="KW-0678">Repressor</keyword>
<sequence length="251" mass="26943">MLTSQRKSLILARLQRDGRVLAKDIALELAVSEDTIRRDMRDMAAAGLLSRVHGGALPVSPDLPDFSTRKSFANAEKRALAASAVALIQPQQMIFLDGGTTNAEIARLLPQNFGLTVVTHSPTIAIELEGRSDIEVIVIGGRLYRHSMVAVGAIASEAISRLRPDLFFMGATALHLQFGATTGDAEEAAIKRLIASVSAETWLCLTENKLDMLSPCQIVPLSGLSGVIMSAEINEERRKPYGATGVKLIPS</sequence>
<dbReference type="Gene3D" id="1.10.10.10">
    <property type="entry name" value="Winged helix-like DNA-binding domain superfamily/Winged helix DNA-binding domain"/>
    <property type="match status" value="1"/>
</dbReference>
<comment type="caution">
    <text evidence="6">The sequence shown here is derived from an EMBL/GenBank/DDBJ whole genome shotgun (WGS) entry which is preliminary data.</text>
</comment>
<dbReference type="STRING" id="1867956.BJF95_10235"/>
<evidence type="ECO:0000259" key="5">
    <source>
        <dbReference type="PROSITE" id="PS51000"/>
    </source>
</evidence>
<dbReference type="PROSITE" id="PS00894">
    <property type="entry name" value="HTH_DEOR_1"/>
    <property type="match status" value="1"/>
</dbReference>
<dbReference type="PANTHER" id="PTHR30363">
    <property type="entry name" value="HTH-TYPE TRANSCRIPTIONAL REGULATOR SRLR-RELATED"/>
    <property type="match status" value="1"/>
</dbReference>
<dbReference type="Gene3D" id="3.40.50.1360">
    <property type="match status" value="1"/>
</dbReference>
<dbReference type="SMART" id="SM01134">
    <property type="entry name" value="DeoRC"/>
    <property type="match status" value="1"/>
</dbReference>
<evidence type="ECO:0000256" key="1">
    <source>
        <dbReference type="ARBA" id="ARBA00022491"/>
    </source>
</evidence>
<dbReference type="Pfam" id="PF00455">
    <property type="entry name" value="DeoRC"/>
    <property type="match status" value="1"/>
</dbReference>
<dbReference type="EMBL" id="MKIM01000024">
    <property type="protein sequence ID" value="OLP45549.1"/>
    <property type="molecule type" value="Genomic_DNA"/>
</dbReference>